<dbReference type="SUPFAM" id="SSF46626">
    <property type="entry name" value="Cytochrome c"/>
    <property type="match status" value="1"/>
</dbReference>
<protein>
    <recommendedName>
        <fullName evidence="6">Cytochrome c domain-containing protein</fullName>
    </recommendedName>
</protein>
<dbReference type="PROSITE" id="PS51007">
    <property type="entry name" value="CYTC"/>
    <property type="match status" value="1"/>
</dbReference>
<keyword evidence="1 4" id="KW-0349">Heme</keyword>
<dbReference type="OrthoDB" id="9811281at2"/>
<accession>A0A517XQD3</accession>
<evidence type="ECO:0000256" key="4">
    <source>
        <dbReference type="PROSITE-ProRule" id="PRU00433"/>
    </source>
</evidence>
<keyword evidence="2 4" id="KW-0479">Metal-binding</keyword>
<dbReference type="KEGG" id="uli:ETAA1_16490"/>
<dbReference type="RefSeq" id="WP_145236083.1">
    <property type="nucleotide sequence ID" value="NZ_CP036273.1"/>
</dbReference>
<feature type="chain" id="PRO_5022122990" description="Cytochrome c domain-containing protein" evidence="5">
    <location>
        <begin position="18"/>
        <end position="469"/>
    </location>
</feature>
<feature type="signal peptide" evidence="5">
    <location>
        <begin position="1"/>
        <end position="17"/>
    </location>
</feature>
<evidence type="ECO:0000313" key="7">
    <source>
        <dbReference type="EMBL" id="QDU19713.1"/>
    </source>
</evidence>
<gene>
    <name evidence="7" type="ORF">ETAA1_16490</name>
</gene>
<keyword evidence="8" id="KW-1185">Reference proteome</keyword>
<dbReference type="InterPro" id="IPR009056">
    <property type="entry name" value="Cyt_c-like_dom"/>
</dbReference>
<reference evidence="7 8" key="1">
    <citation type="submission" date="2019-02" db="EMBL/GenBank/DDBJ databases">
        <title>Deep-cultivation of Planctomycetes and their phenomic and genomic characterization uncovers novel biology.</title>
        <authorList>
            <person name="Wiegand S."/>
            <person name="Jogler M."/>
            <person name="Boedeker C."/>
            <person name="Pinto D."/>
            <person name="Vollmers J."/>
            <person name="Rivas-Marin E."/>
            <person name="Kohn T."/>
            <person name="Peeters S.H."/>
            <person name="Heuer A."/>
            <person name="Rast P."/>
            <person name="Oberbeckmann S."/>
            <person name="Bunk B."/>
            <person name="Jeske O."/>
            <person name="Meyerdierks A."/>
            <person name="Storesund J.E."/>
            <person name="Kallscheuer N."/>
            <person name="Luecker S."/>
            <person name="Lage O.M."/>
            <person name="Pohl T."/>
            <person name="Merkel B.J."/>
            <person name="Hornburger P."/>
            <person name="Mueller R.-W."/>
            <person name="Bruemmer F."/>
            <person name="Labrenz M."/>
            <person name="Spormann A.M."/>
            <person name="Op den Camp H."/>
            <person name="Overmann J."/>
            <person name="Amann R."/>
            <person name="Jetten M.S.M."/>
            <person name="Mascher T."/>
            <person name="Medema M.H."/>
            <person name="Devos D.P."/>
            <person name="Kaster A.-K."/>
            <person name="Ovreas L."/>
            <person name="Rohde M."/>
            <person name="Galperin M.Y."/>
            <person name="Jogler C."/>
        </authorList>
    </citation>
    <scope>NUCLEOTIDE SEQUENCE [LARGE SCALE GENOMIC DNA]</scope>
    <source>
        <strain evidence="7 8">ETA_A1</strain>
    </source>
</reference>
<feature type="domain" description="Cytochrome c" evidence="6">
    <location>
        <begin position="28"/>
        <end position="115"/>
    </location>
</feature>
<dbReference type="Proteomes" id="UP000319576">
    <property type="component" value="Chromosome"/>
</dbReference>
<dbReference type="GO" id="GO:0046872">
    <property type="term" value="F:metal ion binding"/>
    <property type="evidence" value="ECO:0007669"/>
    <property type="project" value="UniProtKB-KW"/>
</dbReference>
<keyword evidence="5" id="KW-0732">Signal</keyword>
<evidence type="ECO:0000256" key="3">
    <source>
        <dbReference type="ARBA" id="ARBA00023004"/>
    </source>
</evidence>
<sequence precursor="true">MRTALAVLLVAAAPAAAAPDLSPRDRGDLAVRARDILKRHCAACHGDKPRRGDVSVLDHPKLTAPAYPVPLVNPADPPKSLLLDLLRDGSMPPGGRPRPTNEEIKTLTAWVTAGAPGYPHTFDDRYAADTAFADWRTKDDADKPALRYLSLAHLVRDGAAPPDLRAAEEKLRAALQRASGKDVPLVPADPAATVFRLDLRNAGWDKGKLFDRVEAGGPRNNAHALTAFDVILLEYPVADATWTGDLGKNLTRLTGVRKVPVIRGDWLAAALAPTAPLTTDVRKLVELLTPGDPPCGPRPGRFFGGPAAGPPESWYGADADDPAFKAEVVVGEGFQTRRAEVRAREPFKLRVTATRPLRLLALHVQSDGYTKVQVLERTAITAGATLLGPRMSTPFSVTPSGDEDSNTDYFVLFASDVDVPAPTVLRSRHNPLCEDRWRQPISRFLFEPADAKADPPRLIRRVVPVTVQK</sequence>
<organism evidence="7 8">
    <name type="scientific">Urbifossiella limnaea</name>
    <dbReference type="NCBI Taxonomy" id="2528023"/>
    <lineage>
        <taxon>Bacteria</taxon>
        <taxon>Pseudomonadati</taxon>
        <taxon>Planctomycetota</taxon>
        <taxon>Planctomycetia</taxon>
        <taxon>Gemmatales</taxon>
        <taxon>Gemmataceae</taxon>
        <taxon>Urbifossiella</taxon>
    </lineage>
</organism>
<dbReference type="EMBL" id="CP036273">
    <property type="protein sequence ID" value="QDU19713.1"/>
    <property type="molecule type" value="Genomic_DNA"/>
</dbReference>
<evidence type="ECO:0000256" key="1">
    <source>
        <dbReference type="ARBA" id="ARBA00022617"/>
    </source>
</evidence>
<evidence type="ECO:0000313" key="8">
    <source>
        <dbReference type="Proteomes" id="UP000319576"/>
    </source>
</evidence>
<dbReference type="GO" id="GO:0009055">
    <property type="term" value="F:electron transfer activity"/>
    <property type="evidence" value="ECO:0007669"/>
    <property type="project" value="InterPro"/>
</dbReference>
<name>A0A517XQD3_9BACT</name>
<evidence type="ECO:0000256" key="5">
    <source>
        <dbReference type="SAM" id="SignalP"/>
    </source>
</evidence>
<dbReference type="AlphaFoldDB" id="A0A517XQD3"/>
<dbReference type="GO" id="GO:0020037">
    <property type="term" value="F:heme binding"/>
    <property type="evidence" value="ECO:0007669"/>
    <property type="project" value="InterPro"/>
</dbReference>
<keyword evidence="3 4" id="KW-0408">Iron</keyword>
<dbReference type="InterPro" id="IPR036909">
    <property type="entry name" value="Cyt_c-like_dom_sf"/>
</dbReference>
<proteinExistence type="predicted"/>
<evidence type="ECO:0000259" key="6">
    <source>
        <dbReference type="PROSITE" id="PS51007"/>
    </source>
</evidence>
<evidence type="ECO:0000256" key="2">
    <source>
        <dbReference type="ARBA" id="ARBA00022723"/>
    </source>
</evidence>